<proteinExistence type="inferred from homology"/>
<feature type="region of interest" description="Disordered" evidence="11">
    <location>
        <begin position="33"/>
        <end position="95"/>
    </location>
</feature>
<dbReference type="SUPFAM" id="SSF46689">
    <property type="entry name" value="Homeodomain-like"/>
    <property type="match status" value="1"/>
</dbReference>
<dbReference type="EMBL" id="JBCNJP010000015">
    <property type="protein sequence ID" value="KAK9066246.1"/>
    <property type="molecule type" value="Genomic_DNA"/>
</dbReference>
<evidence type="ECO:0000313" key="13">
    <source>
        <dbReference type="EMBL" id="KAK9066246.1"/>
    </source>
</evidence>
<evidence type="ECO:0000256" key="1">
    <source>
        <dbReference type="ARBA" id="ARBA00004123"/>
    </source>
</evidence>
<evidence type="ECO:0000313" key="14">
    <source>
        <dbReference type="Proteomes" id="UP001408789"/>
    </source>
</evidence>
<keyword evidence="7" id="KW-0804">Transcription</keyword>
<reference evidence="13 14" key="1">
    <citation type="submission" date="2024-04" db="EMBL/GenBank/DDBJ databases">
        <title>The reference genome of an endangered Asteraceae, Deinandra increscens subsp. villosa, native to the Central Coast of California.</title>
        <authorList>
            <person name="Guilliams M."/>
            <person name="Hasenstab-Lehman K."/>
            <person name="Meyer R."/>
            <person name="Mcevoy S."/>
        </authorList>
    </citation>
    <scope>NUCLEOTIDE SEQUENCE [LARGE SCALE GENOMIC DNA]</scope>
    <source>
        <tissue evidence="13">Leaf</tissue>
    </source>
</reference>
<keyword evidence="4" id="KW-0175">Coiled coil</keyword>
<sequence>MLSSNDNNPPASTKDIFPSTSLSLTLGIFRDGDEAADDRKEDGANTTVTEISSETSGPVRSRSDDDFDVDPDVDDGDDANNKNKSKKRKKYHRHTAEQIHEMEALFKESPHPDEKQRQQLSKLLGLHPRQVKFWFQNRRTQIKAIQERHENSLLKSELDKLGEENKLLRDTIKKGTCTNCGFGSSSKDVTTYIDGQKLLVENAKLKAEIEKLRSSIGKYHQGRGVITNELMFCRK</sequence>
<feature type="compositionally biased region" description="Basic and acidic residues" evidence="11">
    <location>
        <begin position="33"/>
        <end position="43"/>
    </location>
</feature>
<evidence type="ECO:0000256" key="7">
    <source>
        <dbReference type="ARBA" id="ARBA00023163"/>
    </source>
</evidence>
<dbReference type="PROSITE" id="PS00027">
    <property type="entry name" value="HOMEOBOX_1"/>
    <property type="match status" value="1"/>
</dbReference>
<keyword evidence="14" id="KW-1185">Reference proteome</keyword>
<feature type="DNA-binding region" description="Homeobox" evidence="9">
    <location>
        <begin position="87"/>
        <end position="146"/>
    </location>
</feature>
<evidence type="ECO:0000256" key="3">
    <source>
        <dbReference type="ARBA" id="ARBA00023015"/>
    </source>
</evidence>
<evidence type="ECO:0000256" key="9">
    <source>
        <dbReference type="PROSITE-ProRule" id="PRU00108"/>
    </source>
</evidence>
<dbReference type="Proteomes" id="UP001408789">
    <property type="component" value="Unassembled WGS sequence"/>
</dbReference>
<dbReference type="InterPro" id="IPR001356">
    <property type="entry name" value="HD"/>
</dbReference>
<name>A0AAP0D1U8_9ASTR</name>
<dbReference type="Gene3D" id="1.10.10.60">
    <property type="entry name" value="Homeodomain-like"/>
    <property type="match status" value="1"/>
</dbReference>
<dbReference type="Pfam" id="PF00046">
    <property type="entry name" value="Homeodomain"/>
    <property type="match status" value="1"/>
</dbReference>
<comment type="similarity">
    <text evidence="2">Belongs to the HD-ZIP homeobox family. Class IV subfamily.</text>
</comment>
<dbReference type="PANTHER" id="PTHR45654">
    <property type="entry name" value="HOMEOBOX-LEUCINE ZIPPER PROTEIN MERISTEM L1"/>
    <property type="match status" value="1"/>
</dbReference>
<evidence type="ECO:0000256" key="4">
    <source>
        <dbReference type="ARBA" id="ARBA00023054"/>
    </source>
</evidence>
<dbReference type="InterPro" id="IPR009057">
    <property type="entry name" value="Homeodomain-like_sf"/>
</dbReference>
<dbReference type="InterPro" id="IPR017970">
    <property type="entry name" value="Homeobox_CS"/>
</dbReference>
<evidence type="ECO:0000256" key="5">
    <source>
        <dbReference type="ARBA" id="ARBA00023125"/>
    </source>
</evidence>
<dbReference type="FunFam" id="1.10.10.60:FF:000229">
    <property type="entry name" value="Homeobox-leucine zipper protein HDG1"/>
    <property type="match status" value="1"/>
</dbReference>
<evidence type="ECO:0000256" key="8">
    <source>
        <dbReference type="ARBA" id="ARBA00023242"/>
    </source>
</evidence>
<comment type="caution">
    <text evidence="13">The sequence shown here is derived from an EMBL/GenBank/DDBJ whole genome shotgun (WGS) entry which is preliminary data.</text>
</comment>
<dbReference type="SMART" id="SM00389">
    <property type="entry name" value="HOX"/>
    <property type="match status" value="1"/>
</dbReference>
<feature type="compositionally biased region" description="Polar residues" evidence="11">
    <location>
        <begin position="1"/>
        <end position="11"/>
    </location>
</feature>
<feature type="compositionally biased region" description="Acidic residues" evidence="11">
    <location>
        <begin position="65"/>
        <end position="78"/>
    </location>
</feature>
<organism evidence="13 14">
    <name type="scientific">Deinandra increscens subsp. villosa</name>
    <dbReference type="NCBI Taxonomy" id="3103831"/>
    <lineage>
        <taxon>Eukaryota</taxon>
        <taxon>Viridiplantae</taxon>
        <taxon>Streptophyta</taxon>
        <taxon>Embryophyta</taxon>
        <taxon>Tracheophyta</taxon>
        <taxon>Spermatophyta</taxon>
        <taxon>Magnoliopsida</taxon>
        <taxon>eudicotyledons</taxon>
        <taxon>Gunneridae</taxon>
        <taxon>Pentapetalae</taxon>
        <taxon>asterids</taxon>
        <taxon>campanulids</taxon>
        <taxon>Asterales</taxon>
        <taxon>Asteraceae</taxon>
        <taxon>Asteroideae</taxon>
        <taxon>Heliantheae alliance</taxon>
        <taxon>Madieae</taxon>
        <taxon>Madiinae</taxon>
        <taxon>Deinandra</taxon>
    </lineage>
</organism>
<dbReference type="GO" id="GO:0000981">
    <property type="term" value="F:DNA-binding transcription factor activity, RNA polymerase II-specific"/>
    <property type="evidence" value="ECO:0007669"/>
    <property type="project" value="InterPro"/>
</dbReference>
<feature type="domain" description="Homeobox" evidence="12">
    <location>
        <begin position="85"/>
        <end position="145"/>
    </location>
</feature>
<accession>A0AAP0D1U8</accession>
<keyword evidence="6 9" id="KW-0371">Homeobox</keyword>
<comment type="subcellular location">
    <subcellularLocation>
        <location evidence="1 9 10">Nucleus</location>
    </subcellularLocation>
</comment>
<keyword evidence="5 9" id="KW-0238">DNA-binding</keyword>
<evidence type="ECO:0000256" key="11">
    <source>
        <dbReference type="SAM" id="MobiDB-lite"/>
    </source>
</evidence>
<gene>
    <name evidence="13" type="ORF">SSX86_013567</name>
</gene>
<evidence type="ECO:0000259" key="12">
    <source>
        <dbReference type="PROSITE" id="PS50071"/>
    </source>
</evidence>
<feature type="compositionally biased region" description="Polar residues" evidence="11">
    <location>
        <begin position="44"/>
        <end position="58"/>
    </location>
</feature>
<evidence type="ECO:0000256" key="6">
    <source>
        <dbReference type="ARBA" id="ARBA00023155"/>
    </source>
</evidence>
<dbReference type="AlphaFoldDB" id="A0AAP0D1U8"/>
<evidence type="ECO:0000256" key="2">
    <source>
        <dbReference type="ARBA" id="ARBA00006789"/>
    </source>
</evidence>
<feature type="region of interest" description="Disordered" evidence="11">
    <location>
        <begin position="1"/>
        <end position="20"/>
    </location>
</feature>
<dbReference type="InterPro" id="IPR042160">
    <property type="entry name" value="HD-Zip_IV"/>
</dbReference>
<feature type="compositionally biased region" description="Basic residues" evidence="11">
    <location>
        <begin position="83"/>
        <end position="93"/>
    </location>
</feature>
<dbReference type="PANTHER" id="PTHR45654:SF24">
    <property type="entry name" value="HOMEOBOX-LEUCINE ZIPPER PROTEIN GLABRA 2"/>
    <property type="match status" value="1"/>
</dbReference>
<evidence type="ECO:0000256" key="10">
    <source>
        <dbReference type="RuleBase" id="RU000682"/>
    </source>
</evidence>
<dbReference type="GO" id="GO:0003677">
    <property type="term" value="F:DNA binding"/>
    <property type="evidence" value="ECO:0007669"/>
    <property type="project" value="UniProtKB-UniRule"/>
</dbReference>
<dbReference type="PROSITE" id="PS50071">
    <property type="entry name" value="HOMEOBOX_2"/>
    <property type="match status" value="1"/>
</dbReference>
<dbReference type="GO" id="GO:0005634">
    <property type="term" value="C:nucleus"/>
    <property type="evidence" value="ECO:0007669"/>
    <property type="project" value="UniProtKB-SubCell"/>
</dbReference>
<protein>
    <recommendedName>
        <fullName evidence="12">Homeobox domain-containing protein</fullName>
    </recommendedName>
</protein>
<keyword evidence="3" id="KW-0805">Transcription regulation</keyword>
<dbReference type="CDD" id="cd00086">
    <property type="entry name" value="homeodomain"/>
    <property type="match status" value="1"/>
</dbReference>
<keyword evidence="8 9" id="KW-0539">Nucleus</keyword>